<dbReference type="RefSeq" id="WP_193930734.1">
    <property type="nucleotide sequence ID" value="NZ_CAWPMZ010000111.1"/>
</dbReference>
<reference evidence="1 2" key="1">
    <citation type="submission" date="2020-10" db="EMBL/GenBank/DDBJ databases">
        <authorList>
            <person name="Castelo-Branco R."/>
            <person name="Eusebio N."/>
            <person name="Adriana R."/>
            <person name="Vieira A."/>
            <person name="Brugerolle De Fraissinette N."/>
            <person name="Rezende De Castro R."/>
            <person name="Schneider M.P."/>
            <person name="Vasconcelos V."/>
            <person name="Leao P.N."/>
        </authorList>
    </citation>
    <scope>NUCLEOTIDE SEQUENCE [LARGE SCALE GENOMIC DNA]</scope>
    <source>
        <strain evidence="1 2">LEGE 06123</strain>
    </source>
</reference>
<dbReference type="InterPro" id="IPR003737">
    <property type="entry name" value="GlcNAc_PI_deacetylase-related"/>
</dbReference>
<accession>A0ABR9UN99</accession>
<name>A0ABR9UN99_9CHRO</name>
<dbReference type="Gene3D" id="3.40.50.10320">
    <property type="entry name" value="LmbE-like"/>
    <property type="match status" value="1"/>
</dbReference>
<organism evidence="1 2">
    <name type="scientific">Gloeocapsopsis crepidinum LEGE 06123</name>
    <dbReference type="NCBI Taxonomy" id="588587"/>
    <lineage>
        <taxon>Bacteria</taxon>
        <taxon>Bacillati</taxon>
        <taxon>Cyanobacteriota</taxon>
        <taxon>Cyanophyceae</taxon>
        <taxon>Oscillatoriophycideae</taxon>
        <taxon>Chroococcales</taxon>
        <taxon>Chroococcaceae</taxon>
        <taxon>Gloeocapsopsis</taxon>
    </lineage>
</organism>
<dbReference type="PANTHER" id="PTHR12993">
    <property type="entry name" value="N-ACETYLGLUCOSAMINYL-PHOSPHATIDYLINOSITOL DE-N-ACETYLASE-RELATED"/>
    <property type="match status" value="1"/>
</dbReference>
<gene>
    <name evidence="1" type="ORF">IQ230_03710</name>
</gene>
<evidence type="ECO:0000313" key="2">
    <source>
        <dbReference type="Proteomes" id="UP000651156"/>
    </source>
</evidence>
<dbReference type="EMBL" id="JADEWN010000006">
    <property type="protein sequence ID" value="MBE9189485.1"/>
    <property type="molecule type" value="Genomic_DNA"/>
</dbReference>
<evidence type="ECO:0000313" key="1">
    <source>
        <dbReference type="EMBL" id="MBE9189485.1"/>
    </source>
</evidence>
<dbReference type="Pfam" id="PF02585">
    <property type="entry name" value="PIG-L"/>
    <property type="match status" value="1"/>
</dbReference>
<dbReference type="SUPFAM" id="SSF102588">
    <property type="entry name" value="LmbE-like"/>
    <property type="match status" value="1"/>
</dbReference>
<protein>
    <submittedName>
        <fullName evidence="1">PIG-L family deacetylase</fullName>
    </submittedName>
</protein>
<comment type="caution">
    <text evidence="1">The sequence shown here is derived from an EMBL/GenBank/DDBJ whole genome shotgun (WGS) entry which is preliminary data.</text>
</comment>
<keyword evidence="2" id="KW-1185">Reference proteome</keyword>
<sequence length="250" mass="28123">MTSIVPQPLLAHPEQIPLRPAKAIADFGSTLIVAPHPDDESLGCGGAIALLQQLSISVEVLVMSDGTQSHPNSRRYPAPALRDLRESETRTALSILGVNAVTFFRLQDGAVPHRNASDFDTAVACLRDYLSSRNFKSLFLPWRYDPHPDHRATWELLTAAIYTANLSVRQIEYLIWDWDPLQRKDATLPGNVEPWRLDISTVIDLKQQAIAAYRSQTTDLIDDDPEGFRLTPQMLAHFAHSWELYLEQTQ</sequence>
<dbReference type="Proteomes" id="UP000651156">
    <property type="component" value="Unassembled WGS sequence"/>
</dbReference>
<dbReference type="InterPro" id="IPR024078">
    <property type="entry name" value="LmbE-like_dom_sf"/>
</dbReference>
<dbReference type="PANTHER" id="PTHR12993:SF29">
    <property type="entry name" value="BLR3841 PROTEIN"/>
    <property type="match status" value="1"/>
</dbReference>
<proteinExistence type="predicted"/>